<dbReference type="STRING" id="1156395.DBT_1265"/>
<name>A0A1B9F6E0_9BACT</name>
<evidence type="ECO:0000313" key="1">
    <source>
        <dbReference type="EMBL" id="OCC15518.1"/>
    </source>
</evidence>
<reference evidence="1 2" key="1">
    <citation type="submission" date="2016-06" db="EMBL/GenBank/DDBJ databases">
        <title>Respiratory ammonification of nitrate coupled to the oxidation of elemental sulfur in deep-sea autotrophic thermophilic bacteria.</title>
        <authorList>
            <person name="Slobodkina G.B."/>
            <person name="Mardanov A.V."/>
            <person name="Ravin N.V."/>
            <person name="Frolova A.A."/>
            <person name="Viryasiv M.B."/>
            <person name="Chernyh N.A."/>
            <person name="Bonch-Osmolovskaya E.A."/>
            <person name="Slobodkin A.I."/>
        </authorList>
    </citation>
    <scope>NUCLEOTIDE SEQUENCE [LARGE SCALE GENOMIC DNA]</scope>
    <source>
        <strain evidence="1 2">S69</strain>
    </source>
</reference>
<sequence>MAFLCPEVEASIRKNVSKAISIVIINSGRQKAYLTVQKGLEDAIKKDLYWRGKRIRFGRAYNLADWINDERGLKKQIMAKRPALVFTIGTPATTFAVRNLDGIPVVYSMVTSEWRFRGAKATGVFLRVREETLVKIFTRVTRLKSIGVIHSSKWRIDPQIFSIEKAQGIRLRLFKLNSGQTLYDVLEDMKADGVYGLLMIPDTEVYDSPSTIKFVLSWALKNDIFVMGLSAAYVKMGAVLSVHIPYRSLGEQTWEIGKRILNGEDVLNIRPQYPKVIRIIVNQKLAEEKGLIVPERIMDIPVIFLK</sequence>
<gene>
    <name evidence="1" type="ORF">DBT_1265</name>
</gene>
<dbReference type="Gene3D" id="3.40.50.2300">
    <property type="match status" value="2"/>
</dbReference>
<dbReference type="PANTHER" id="PTHR35271">
    <property type="entry name" value="ABC TRANSPORTER, SUBSTRATE-BINDING LIPOPROTEIN-RELATED"/>
    <property type="match status" value="1"/>
</dbReference>
<keyword evidence="2" id="KW-1185">Reference proteome</keyword>
<evidence type="ECO:0000313" key="2">
    <source>
        <dbReference type="Proteomes" id="UP000093080"/>
    </source>
</evidence>
<protein>
    <submittedName>
        <fullName evidence="1">ABC transporter substrate-binding protein</fullName>
    </submittedName>
</protein>
<dbReference type="PATRIC" id="fig|1156395.6.peg.1277"/>
<proteinExistence type="predicted"/>
<comment type="caution">
    <text evidence="1">The sequence shown here is derived from an EMBL/GenBank/DDBJ whole genome shotgun (WGS) entry which is preliminary data.</text>
</comment>
<dbReference type="EMBL" id="MAGO01000005">
    <property type="protein sequence ID" value="OCC15518.1"/>
    <property type="molecule type" value="Genomic_DNA"/>
</dbReference>
<dbReference type="PANTHER" id="PTHR35271:SF1">
    <property type="entry name" value="ABC TRANSPORTER, SUBSTRATE-BINDING LIPOPROTEIN"/>
    <property type="match status" value="1"/>
</dbReference>
<organism evidence="1 2">
    <name type="scientific">Dissulfuribacter thermophilus</name>
    <dbReference type="NCBI Taxonomy" id="1156395"/>
    <lineage>
        <taxon>Bacteria</taxon>
        <taxon>Pseudomonadati</taxon>
        <taxon>Thermodesulfobacteriota</taxon>
        <taxon>Dissulfuribacteria</taxon>
        <taxon>Dissulfuribacterales</taxon>
        <taxon>Dissulfuribacteraceae</taxon>
        <taxon>Dissulfuribacter</taxon>
    </lineage>
</organism>
<dbReference type="Pfam" id="PF04392">
    <property type="entry name" value="ABC_sub_bind"/>
    <property type="match status" value="1"/>
</dbReference>
<dbReference type="Proteomes" id="UP000093080">
    <property type="component" value="Unassembled WGS sequence"/>
</dbReference>
<dbReference type="InterPro" id="IPR007487">
    <property type="entry name" value="ABC_transpt-TYRBP-like"/>
</dbReference>
<dbReference type="AlphaFoldDB" id="A0A1B9F6E0"/>
<accession>A0A1B9F6E0</accession>